<protein>
    <submittedName>
        <fullName evidence="4">Lipocalin-like domain-containing protein</fullName>
    </submittedName>
</protein>
<dbReference type="STRING" id="1191523.MROS_0403"/>
<dbReference type="Proteomes" id="UP000009011">
    <property type="component" value="Chromosome"/>
</dbReference>
<dbReference type="Gene3D" id="2.40.128.20">
    <property type="match status" value="1"/>
</dbReference>
<dbReference type="EMBL" id="CP003557">
    <property type="protein sequence ID" value="AFN73646.1"/>
    <property type="molecule type" value="Genomic_DNA"/>
</dbReference>
<dbReference type="RefSeq" id="WP_014855083.1">
    <property type="nucleotide sequence ID" value="NC_018178.1"/>
</dbReference>
<dbReference type="AlphaFoldDB" id="I7A0Z8"/>
<feature type="signal peptide" evidence="2">
    <location>
        <begin position="1"/>
        <end position="16"/>
    </location>
</feature>
<dbReference type="Pfam" id="PF08212">
    <property type="entry name" value="Lipocalin_2"/>
    <property type="match status" value="1"/>
</dbReference>
<dbReference type="InterPro" id="IPR012674">
    <property type="entry name" value="Calycin"/>
</dbReference>
<name>I7A0Z8_MELRP</name>
<dbReference type="eggNOG" id="COG3040">
    <property type="taxonomic scope" value="Bacteria"/>
</dbReference>
<accession>I7A0Z8</accession>
<comment type="similarity">
    <text evidence="1 2">Belongs to the calycin superfamily. Lipocalin family.</text>
</comment>
<dbReference type="PROSITE" id="PS00213">
    <property type="entry name" value="LIPOCALIN"/>
    <property type="match status" value="1"/>
</dbReference>
<dbReference type="InterPro" id="IPR047202">
    <property type="entry name" value="Lipocalin_Blc-like_dom"/>
</dbReference>
<sequence>MKFFSLLFLVAGILFAQNNEIKTVDYVDINKYAGLWYEIAKIPNKFQNHCIKGTTANYTVTESGEIKVVNSCVDEDGETDKAEGVARVVDKKTNSKLEVSFFSILGWRPVWGDYWIIGLEENYQWAVVGTPSRKYGWILSRTPELNSEALDRIFSILKQNGYNPEDFEFGNQ</sequence>
<evidence type="ECO:0000256" key="2">
    <source>
        <dbReference type="PIRNR" id="PIRNR036893"/>
    </source>
</evidence>
<dbReference type="InterPro" id="IPR022272">
    <property type="entry name" value="Lipocalin_CS"/>
</dbReference>
<dbReference type="OrthoDB" id="594739at2"/>
<dbReference type="CDD" id="cd19438">
    <property type="entry name" value="lipocalin_Blc-like"/>
    <property type="match status" value="1"/>
</dbReference>
<evidence type="ECO:0000313" key="5">
    <source>
        <dbReference type="Proteomes" id="UP000009011"/>
    </source>
</evidence>
<evidence type="ECO:0000256" key="1">
    <source>
        <dbReference type="ARBA" id="ARBA00006889"/>
    </source>
</evidence>
<reference evidence="4 5" key="1">
    <citation type="journal article" date="2013" name="PLoS ONE">
        <title>Genomic analysis of Melioribacter roseus, facultatively anaerobic organotrophic bacterium representing a novel deep lineage within Bacteriodetes/Chlorobi group.</title>
        <authorList>
            <person name="Kadnikov V.V."/>
            <person name="Mardanov A.V."/>
            <person name="Podosokorskaya O.A."/>
            <person name="Gavrilov S.N."/>
            <person name="Kublanov I.V."/>
            <person name="Beletsky A.V."/>
            <person name="Bonch-Osmolovskaya E.A."/>
            <person name="Ravin N.V."/>
        </authorList>
    </citation>
    <scope>NUCLEOTIDE SEQUENCE [LARGE SCALE GENOMIC DNA]</scope>
    <source>
        <strain evidence="5">JCM 17771 / P3M-2</strain>
    </source>
</reference>
<gene>
    <name evidence="4" type="ordered locus">MROS_0403</name>
</gene>
<keyword evidence="5" id="KW-1185">Reference proteome</keyword>
<dbReference type="HOGENOM" id="CLU_068449_3_1_10"/>
<feature type="chain" id="PRO_5013433643" evidence="2">
    <location>
        <begin position="17"/>
        <end position="172"/>
    </location>
</feature>
<evidence type="ECO:0000259" key="3">
    <source>
        <dbReference type="Pfam" id="PF08212"/>
    </source>
</evidence>
<feature type="domain" description="Lipocalin/cytosolic fatty-acid binding" evidence="3">
    <location>
        <begin position="27"/>
        <end position="169"/>
    </location>
</feature>
<proteinExistence type="inferred from homology"/>
<dbReference type="PANTHER" id="PTHR10612:SF34">
    <property type="entry name" value="APOLIPOPROTEIN D"/>
    <property type="match status" value="1"/>
</dbReference>
<dbReference type="GO" id="GO:0006950">
    <property type="term" value="P:response to stress"/>
    <property type="evidence" value="ECO:0007669"/>
    <property type="project" value="UniProtKB-ARBA"/>
</dbReference>
<dbReference type="KEGG" id="mro:MROS_0403"/>
<dbReference type="SUPFAM" id="SSF50814">
    <property type="entry name" value="Lipocalins"/>
    <property type="match status" value="1"/>
</dbReference>
<dbReference type="InterPro" id="IPR000566">
    <property type="entry name" value="Lipocln_cytosolic_FA-bd_dom"/>
</dbReference>
<dbReference type="InterPro" id="IPR002446">
    <property type="entry name" value="Lipocalin_bac"/>
</dbReference>
<evidence type="ECO:0000313" key="4">
    <source>
        <dbReference type="EMBL" id="AFN73646.1"/>
    </source>
</evidence>
<keyword evidence="2" id="KW-0732">Signal</keyword>
<dbReference type="InterPro" id="IPR022271">
    <property type="entry name" value="Lipocalin_ApoD"/>
</dbReference>
<dbReference type="PRINTS" id="PR01171">
    <property type="entry name" value="BCTLIPOCALIN"/>
</dbReference>
<dbReference type="PIRSF" id="PIRSF036893">
    <property type="entry name" value="Lipocalin_ApoD"/>
    <property type="match status" value="1"/>
</dbReference>
<dbReference type="PANTHER" id="PTHR10612">
    <property type="entry name" value="APOLIPOPROTEIN D"/>
    <property type="match status" value="1"/>
</dbReference>
<organism evidence="4 5">
    <name type="scientific">Melioribacter roseus (strain DSM 23840 / JCM 17771 / VKM B-2668 / P3M-2)</name>
    <dbReference type="NCBI Taxonomy" id="1191523"/>
    <lineage>
        <taxon>Bacteria</taxon>
        <taxon>Pseudomonadati</taxon>
        <taxon>Ignavibacteriota</taxon>
        <taxon>Ignavibacteria</taxon>
        <taxon>Ignavibacteriales</taxon>
        <taxon>Melioribacteraceae</taxon>
        <taxon>Melioribacter</taxon>
    </lineage>
</organism>